<dbReference type="InParanoid" id="A0A409WP37"/>
<dbReference type="Proteomes" id="UP000284706">
    <property type="component" value="Unassembled WGS sequence"/>
</dbReference>
<dbReference type="AlphaFoldDB" id="A0A409WP37"/>
<feature type="region of interest" description="Disordered" evidence="1">
    <location>
        <begin position="16"/>
        <end position="43"/>
    </location>
</feature>
<reference evidence="2 3" key="1">
    <citation type="journal article" date="2018" name="Evol. Lett.">
        <title>Horizontal gene cluster transfer increased hallucinogenic mushroom diversity.</title>
        <authorList>
            <person name="Reynolds H.T."/>
            <person name="Vijayakumar V."/>
            <person name="Gluck-Thaler E."/>
            <person name="Korotkin H.B."/>
            <person name="Matheny P.B."/>
            <person name="Slot J.C."/>
        </authorList>
    </citation>
    <scope>NUCLEOTIDE SEQUENCE [LARGE SCALE GENOMIC DNA]</scope>
    <source>
        <strain evidence="2 3">SRW20</strain>
    </source>
</reference>
<comment type="caution">
    <text evidence="2">The sequence shown here is derived from an EMBL/GenBank/DDBJ whole genome shotgun (WGS) entry which is preliminary data.</text>
</comment>
<gene>
    <name evidence="2" type="ORF">CVT26_012052</name>
</gene>
<dbReference type="EMBL" id="NHYE01004962">
    <property type="protein sequence ID" value="PPQ80260.1"/>
    <property type="molecule type" value="Genomic_DNA"/>
</dbReference>
<evidence type="ECO:0000256" key="1">
    <source>
        <dbReference type="SAM" id="MobiDB-lite"/>
    </source>
</evidence>
<accession>A0A409WP37</accession>
<organism evidence="2 3">
    <name type="scientific">Gymnopilus dilepis</name>
    <dbReference type="NCBI Taxonomy" id="231916"/>
    <lineage>
        <taxon>Eukaryota</taxon>
        <taxon>Fungi</taxon>
        <taxon>Dikarya</taxon>
        <taxon>Basidiomycota</taxon>
        <taxon>Agaricomycotina</taxon>
        <taxon>Agaricomycetes</taxon>
        <taxon>Agaricomycetidae</taxon>
        <taxon>Agaricales</taxon>
        <taxon>Agaricineae</taxon>
        <taxon>Hymenogastraceae</taxon>
        <taxon>Gymnopilus</taxon>
    </lineage>
</organism>
<sequence length="62" mass="6851">MTNLAVYETSDEVVTNIDGGSPVRREERLGPSSFRKHSEGTKGIDKTVNAKTAERNIARRTC</sequence>
<evidence type="ECO:0000313" key="3">
    <source>
        <dbReference type="Proteomes" id="UP000284706"/>
    </source>
</evidence>
<name>A0A409WP37_9AGAR</name>
<evidence type="ECO:0000313" key="2">
    <source>
        <dbReference type="EMBL" id="PPQ80260.1"/>
    </source>
</evidence>
<protein>
    <submittedName>
        <fullName evidence="2">Uncharacterized protein</fullName>
    </submittedName>
</protein>
<proteinExistence type="predicted"/>
<keyword evidence="3" id="KW-1185">Reference proteome</keyword>